<evidence type="ECO:0000313" key="7">
    <source>
        <dbReference type="EMBL" id="SEJ66046.1"/>
    </source>
</evidence>
<dbReference type="Pfam" id="PF00700">
    <property type="entry name" value="Flagellin_C"/>
    <property type="match status" value="1"/>
</dbReference>
<evidence type="ECO:0000259" key="6">
    <source>
        <dbReference type="Pfam" id="PF00700"/>
    </source>
</evidence>
<comment type="function">
    <text evidence="4">Flagellin is the subunit protein which polymerizes to form the filaments of bacterial flagella.</text>
</comment>
<dbReference type="Gene3D" id="1.20.1330.10">
    <property type="entry name" value="f41 fragment of flagellin, N-terminal domain"/>
    <property type="match status" value="2"/>
</dbReference>
<dbReference type="EMBL" id="FNZK01000013">
    <property type="protein sequence ID" value="SEJ66046.1"/>
    <property type="molecule type" value="Genomic_DNA"/>
</dbReference>
<evidence type="ECO:0000313" key="8">
    <source>
        <dbReference type="Proteomes" id="UP000199662"/>
    </source>
</evidence>
<evidence type="ECO:0000256" key="3">
    <source>
        <dbReference type="ARBA" id="ARBA00023143"/>
    </source>
</evidence>
<keyword evidence="7" id="KW-0969">Cilium</keyword>
<organism evidence="7 8">
    <name type="scientific">Propionispira arboris</name>
    <dbReference type="NCBI Taxonomy" id="84035"/>
    <lineage>
        <taxon>Bacteria</taxon>
        <taxon>Bacillati</taxon>
        <taxon>Bacillota</taxon>
        <taxon>Negativicutes</taxon>
        <taxon>Selenomonadales</taxon>
        <taxon>Selenomonadaceae</taxon>
        <taxon>Propionispira</taxon>
    </lineage>
</organism>
<dbReference type="PANTHER" id="PTHR42792">
    <property type="entry name" value="FLAGELLIN"/>
    <property type="match status" value="1"/>
</dbReference>
<feature type="domain" description="Flagellin N-terminal" evidence="5">
    <location>
        <begin position="5"/>
        <end position="141"/>
    </location>
</feature>
<dbReference type="PRINTS" id="PR00207">
    <property type="entry name" value="FLAGELLIN"/>
</dbReference>
<evidence type="ECO:0000256" key="1">
    <source>
        <dbReference type="ARBA" id="ARBA00005709"/>
    </source>
</evidence>
<dbReference type="InterPro" id="IPR001029">
    <property type="entry name" value="Flagellin_N"/>
</dbReference>
<proteinExistence type="inferred from homology"/>
<gene>
    <name evidence="7" type="ORF">SAMN05660742_1138</name>
</gene>
<sequence>MAMVVTHNLAAYNTLNQFTTNNKNVSKSLKKISSGLKISSAGDGASEYAISERMRSQIRSLGQANINAENGSSLLKTAEGAVSSTVDILKTMKEKALNAANDTNTESDRATIQQEFDQYIDQIDDNSGVTFNSMTLIDGSKRSKGIATTSIFLNYKLNPSTTYNDQMTSLKDKDGNSLGIAATDNAVVTYTSEGKTYSETLKGLGHYLLTACGGFSATESDDGQLHSGLVNFTNTVNGYVPTAVATDRYGTAIGNGSDAVVLVARYKSTNTQIAGYTIHITDAAGNDRNYANSVLNSFEEAVTAEDSSEDHSISLQVGTKSNQSIHISLSDMSSMGLGLSGRLGKLQLTTKKQANAAIDVLDRSLQKALSQQTGIGAVESRLQYTSKNLTLESENVTAASSVICDADMAKEMTAYTKHNVLLQASQSMLAQANQSSSSVLSLLKE</sequence>
<dbReference type="GO" id="GO:0005576">
    <property type="term" value="C:extracellular region"/>
    <property type="evidence" value="ECO:0007669"/>
    <property type="project" value="UniProtKB-SubCell"/>
</dbReference>
<dbReference type="Gene3D" id="6.10.10.10">
    <property type="entry name" value="Flagellar export chaperone, C-terminal domain"/>
    <property type="match status" value="1"/>
</dbReference>
<dbReference type="PANTHER" id="PTHR42792:SF2">
    <property type="entry name" value="FLAGELLIN"/>
    <property type="match status" value="1"/>
</dbReference>
<dbReference type="SUPFAM" id="SSF64518">
    <property type="entry name" value="Phase 1 flagellin"/>
    <property type="match status" value="1"/>
</dbReference>
<dbReference type="GO" id="GO:0009288">
    <property type="term" value="C:bacterial-type flagellum"/>
    <property type="evidence" value="ECO:0007669"/>
    <property type="project" value="UniProtKB-SubCell"/>
</dbReference>
<keyword evidence="7" id="KW-0966">Cell projection</keyword>
<evidence type="ECO:0000259" key="5">
    <source>
        <dbReference type="Pfam" id="PF00669"/>
    </source>
</evidence>
<keyword evidence="4" id="KW-0964">Secreted</keyword>
<reference evidence="7 8" key="1">
    <citation type="submission" date="2016-10" db="EMBL/GenBank/DDBJ databases">
        <authorList>
            <person name="de Groot N.N."/>
        </authorList>
    </citation>
    <scope>NUCLEOTIDE SEQUENCE [LARGE SCALE GENOMIC DNA]</scope>
    <source>
        <strain evidence="7 8">DSM 2179</strain>
    </source>
</reference>
<evidence type="ECO:0000256" key="4">
    <source>
        <dbReference type="RuleBase" id="RU362073"/>
    </source>
</evidence>
<dbReference type="STRING" id="84035.SAMN05660742_1138"/>
<name>A0A1H7AM97_9FIRM</name>
<dbReference type="InterPro" id="IPR001492">
    <property type="entry name" value="Flagellin"/>
</dbReference>
<evidence type="ECO:0000256" key="2">
    <source>
        <dbReference type="ARBA" id="ARBA00020110"/>
    </source>
</evidence>
<keyword evidence="7" id="KW-0282">Flagellum</keyword>
<dbReference type="Proteomes" id="UP000199662">
    <property type="component" value="Unassembled WGS sequence"/>
</dbReference>
<keyword evidence="8" id="KW-1185">Reference proteome</keyword>
<comment type="subcellular location">
    <subcellularLocation>
        <location evidence="4">Secreted</location>
    </subcellularLocation>
    <subcellularLocation>
        <location evidence="4">Bacterial flagellum</location>
    </subcellularLocation>
</comment>
<protein>
    <recommendedName>
        <fullName evidence="2 4">Flagellin</fullName>
    </recommendedName>
</protein>
<dbReference type="GO" id="GO:0005198">
    <property type="term" value="F:structural molecule activity"/>
    <property type="evidence" value="ECO:0007669"/>
    <property type="project" value="UniProtKB-UniRule"/>
</dbReference>
<feature type="domain" description="Flagellin C-terminal" evidence="6">
    <location>
        <begin position="359"/>
        <end position="443"/>
    </location>
</feature>
<accession>A0A1H7AM97</accession>
<dbReference type="InterPro" id="IPR042187">
    <property type="entry name" value="Flagellin_C_sub2"/>
</dbReference>
<dbReference type="AlphaFoldDB" id="A0A1H7AM97"/>
<dbReference type="InterPro" id="IPR046358">
    <property type="entry name" value="Flagellin_C"/>
</dbReference>
<keyword evidence="3 4" id="KW-0975">Bacterial flagellum</keyword>
<comment type="similarity">
    <text evidence="1 4">Belongs to the bacterial flagellin family.</text>
</comment>
<dbReference type="RefSeq" id="WP_091832392.1">
    <property type="nucleotide sequence ID" value="NZ_FNZK01000013.1"/>
</dbReference>
<dbReference type="Pfam" id="PF00669">
    <property type="entry name" value="Flagellin_N"/>
    <property type="match status" value="1"/>
</dbReference>